<dbReference type="InterPro" id="IPR036390">
    <property type="entry name" value="WH_DNA-bd_sf"/>
</dbReference>
<dbReference type="OrthoDB" id="2677830at2"/>
<protein>
    <recommendedName>
        <fullName evidence="3">DUF559 domain-containing protein</fullName>
    </recommendedName>
</protein>
<name>A0A3D9SLN9_9BACL</name>
<proteinExistence type="predicted"/>
<dbReference type="Gene3D" id="3.40.960.10">
    <property type="entry name" value="VSR Endonuclease"/>
    <property type="match status" value="1"/>
</dbReference>
<gene>
    <name evidence="1" type="ORF">A8990_103113</name>
</gene>
<evidence type="ECO:0000313" key="1">
    <source>
        <dbReference type="EMBL" id="REE92815.1"/>
    </source>
</evidence>
<comment type="caution">
    <text evidence="1">The sequence shown here is derived from an EMBL/GenBank/DDBJ whole genome shotgun (WGS) entry which is preliminary data.</text>
</comment>
<accession>A0A3D9SLN9</accession>
<evidence type="ECO:0000313" key="2">
    <source>
        <dbReference type="Proteomes" id="UP000256304"/>
    </source>
</evidence>
<keyword evidence="2" id="KW-1185">Reference proteome</keyword>
<dbReference type="SUPFAM" id="SSF46785">
    <property type="entry name" value="Winged helix' DNA-binding domain"/>
    <property type="match status" value="1"/>
</dbReference>
<dbReference type="Proteomes" id="UP000256304">
    <property type="component" value="Unassembled WGS sequence"/>
</dbReference>
<organism evidence="1 2">
    <name type="scientific">Paenibacillus taihuensis</name>
    <dbReference type="NCBI Taxonomy" id="1156355"/>
    <lineage>
        <taxon>Bacteria</taxon>
        <taxon>Bacillati</taxon>
        <taxon>Bacillota</taxon>
        <taxon>Bacilli</taxon>
        <taxon>Bacillales</taxon>
        <taxon>Paenibacillaceae</taxon>
        <taxon>Paenibacillus</taxon>
    </lineage>
</organism>
<reference evidence="1 2" key="1">
    <citation type="submission" date="2018-08" db="EMBL/GenBank/DDBJ databases">
        <title>Genomic Encyclopedia of Type Strains, Phase III (KMG-III): the genomes of soil and plant-associated and newly described type strains.</title>
        <authorList>
            <person name="Whitman W."/>
        </authorList>
    </citation>
    <scope>NUCLEOTIDE SEQUENCE [LARGE SCALE GENOMIC DNA]</scope>
    <source>
        <strain evidence="1 2">CGMCC 1.10966</strain>
    </source>
</reference>
<sequence>MSTFEQRHSLFMEQHAADRFGERKGRLLRGHQFAEKLFLQNVWWPVFGSFEQLHPEFEVYDWNRKSMFLDFAFVTSICRFGIEVDGYQSHVKEMDREKFSYALNRDTFLTGLGWKMLHFSFDDIQSRPEICRTLLQLAISPYLLRSDSIQSTTRIEKDILRLAWKLGRSLRPKDVRDEFGFDYRTIRKHLASLMEKQFLEPASRGRVIRKFTLKQGALEHIVG</sequence>
<evidence type="ECO:0008006" key="3">
    <source>
        <dbReference type="Google" id="ProtNLM"/>
    </source>
</evidence>
<dbReference type="AlphaFoldDB" id="A0A3D9SLN9"/>
<dbReference type="EMBL" id="QTTN01000003">
    <property type="protein sequence ID" value="REE92815.1"/>
    <property type="molecule type" value="Genomic_DNA"/>
</dbReference>